<dbReference type="RefSeq" id="WP_068809184.1">
    <property type="nucleotide sequence ID" value="NZ_MBFM01000005.1"/>
</dbReference>
<name>A0A7X7R833_9RHOO</name>
<dbReference type="EMBL" id="JAAYYV010000192">
    <property type="protein sequence ID" value="NLF54191.1"/>
    <property type="molecule type" value="Genomic_DNA"/>
</dbReference>
<accession>A0A7X7R833</accession>
<feature type="transmembrane region" description="Helical" evidence="1">
    <location>
        <begin position="40"/>
        <end position="60"/>
    </location>
</feature>
<dbReference type="InterPro" id="IPR058534">
    <property type="entry name" value="YjdF"/>
</dbReference>
<dbReference type="OrthoDB" id="9786473at2"/>
<evidence type="ECO:0000256" key="1">
    <source>
        <dbReference type="SAM" id="Phobius"/>
    </source>
</evidence>
<sequence length="215" mass="22837">MSVEPQCAPAAPRTALPIALALAVIVALVASGVAPHDRGTWLLEVAPVLIALPVLALTRARFPLTPLLYLLIALHALVLIYGGAHTYARVPLGAWLQELLGLARNPYDKLGHFMQGFVPALVAREILLRGAFVARGPMAAFLCVCVALAISAFYELVEWWAALLLGGGAVDFLGTQGDPWDTQADMLWALIGASAALALLARAHDRQLARLAAVR</sequence>
<keyword evidence="1" id="KW-0472">Membrane</keyword>
<keyword evidence="1" id="KW-0812">Transmembrane</keyword>
<evidence type="ECO:0000313" key="3">
    <source>
        <dbReference type="Proteomes" id="UP000536534"/>
    </source>
</evidence>
<dbReference type="PIRSF" id="PIRSF020606">
    <property type="entry name" value="UCP020606"/>
    <property type="match status" value="1"/>
</dbReference>
<protein>
    <submittedName>
        <fullName evidence="2">DUF2238 domain-containing protein</fullName>
    </submittedName>
</protein>
<feature type="transmembrane region" description="Helical" evidence="1">
    <location>
        <begin position="139"/>
        <end position="166"/>
    </location>
</feature>
<comment type="caution">
    <text evidence="2">The sequence shown here is derived from an EMBL/GenBank/DDBJ whole genome shotgun (WGS) entry which is preliminary data.</text>
</comment>
<proteinExistence type="predicted"/>
<organism evidence="2 3">
    <name type="scientific">Thauera phenolivorans</name>
    <dbReference type="NCBI Taxonomy" id="1792543"/>
    <lineage>
        <taxon>Bacteria</taxon>
        <taxon>Pseudomonadati</taxon>
        <taxon>Pseudomonadota</taxon>
        <taxon>Betaproteobacteria</taxon>
        <taxon>Rhodocyclales</taxon>
        <taxon>Zoogloeaceae</taxon>
        <taxon>Thauera</taxon>
    </lineage>
</organism>
<dbReference type="Proteomes" id="UP000536534">
    <property type="component" value="Unassembled WGS sequence"/>
</dbReference>
<feature type="transmembrane region" description="Helical" evidence="1">
    <location>
        <begin position="67"/>
        <end position="90"/>
    </location>
</feature>
<dbReference type="InterPro" id="IPR014509">
    <property type="entry name" value="YjdF-like"/>
</dbReference>
<keyword evidence="1" id="KW-1133">Transmembrane helix</keyword>
<gene>
    <name evidence="2" type="ORF">GX576_07310</name>
</gene>
<dbReference type="Pfam" id="PF09997">
    <property type="entry name" value="DUF2238"/>
    <property type="match status" value="1"/>
</dbReference>
<evidence type="ECO:0000313" key="2">
    <source>
        <dbReference type="EMBL" id="NLF54191.1"/>
    </source>
</evidence>
<feature type="transmembrane region" description="Helical" evidence="1">
    <location>
        <begin position="15"/>
        <end position="34"/>
    </location>
</feature>
<reference evidence="2 3" key="1">
    <citation type="journal article" date="2020" name="Biotechnol. Biofuels">
        <title>New insights from the biogas microbiome by comprehensive genome-resolved metagenomics of nearly 1600 species originating from multiple anaerobic digesters.</title>
        <authorList>
            <person name="Campanaro S."/>
            <person name="Treu L."/>
            <person name="Rodriguez-R L.M."/>
            <person name="Kovalovszki A."/>
            <person name="Ziels R.M."/>
            <person name="Maus I."/>
            <person name="Zhu X."/>
            <person name="Kougias P.G."/>
            <person name="Basile A."/>
            <person name="Luo G."/>
            <person name="Schluter A."/>
            <person name="Konstantinidis K.T."/>
            <person name="Angelidaki I."/>
        </authorList>
    </citation>
    <scope>NUCLEOTIDE SEQUENCE [LARGE SCALE GENOMIC DNA]</scope>
    <source>
        <strain evidence="2">AS06rmzACSIP_256</strain>
    </source>
</reference>
<feature type="transmembrane region" description="Helical" evidence="1">
    <location>
        <begin position="186"/>
        <end position="203"/>
    </location>
</feature>
<dbReference type="AlphaFoldDB" id="A0A7X7R833"/>